<dbReference type="InterPro" id="IPR050366">
    <property type="entry name" value="BP-dependent_transpt_permease"/>
</dbReference>
<accession>A0ABV6MHQ4</accession>
<evidence type="ECO:0000256" key="6">
    <source>
        <dbReference type="ARBA" id="ARBA00023136"/>
    </source>
</evidence>
<feature type="transmembrane region" description="Helical" evidence="7">
    <location>
        <begin position="157"/>
        <end position="173"/>
    </location>
</feature>
<proteinExistence type="inferred from homology"/>
<dbReference type="InterPro" id="IPR035906">
    <property type="entry name" value="MetI-like_sf"/>
</dbReference>
<evidence type="ECO:0000256" key="4">
    <source>
        <dbReference type="ARBA" id="ARBA00022692"/>
    </source>
</evidence>
<feature type="transmembrane region" description="Helical" evidence="7">
    <location>
        <begin position="216"/>
        <end position="241"/>
    </location>
</feature>
<dbReference type="SUPFAM" id="SSF161098">
    <property type="entry name" value="MetI-like"/>
    <property type="match status" value="1"/>
</dbReference>
<feature type="transmembrane region" description="Helical" evidence="7">
    <location>
        <begin position="28"/>
        <end position="49"/>
    </location>
</feature>
<evidence type="ECO:0000256" key="7">
    <source>
        <dbReference type="RuleBase" id="RU363032"/>
    </source>
</evidence>
<evidence type="ECO:0000259" key="8">
    <source>
        <dbReference type="PROSITE" id="PS50928"/>
    </source>
</evidence>
<dbReference type="InterPro" id="IPR000515">
    <property type="entry name" value="MetI-like"/>
</dbReference>
<dbReference type="Pfam" id="PF12911">
    <property type="entry name" value="OppC_N"/>
    <property type="match status" value="1"/>
</dbReference>
<dbReference type="InterPro" id="IPR025966">
    <property type="entry name" value="OppC_N"/>
</dbReference>
<evidence type="ECO:0000313" key="10">
    <source>
        <dbReference type="Proteomes" id="UP001589867"/>
    </source>
</evidence>
<keyword evidence="10" id="KW-1185">Reference proteome</keyword>
<protein>
    <submittedName>
        <fullName evidence="9">ABC transporter permease</fullName>
    </submittedName>
</protein>
<evidence type="ECO:0000256" key="3">
    <source>
        <dbReference type="ARBA" id="ARBA00022475"/>
    </source>
</evidence>
<feature type="transmembrane region" description="Helical" evidence="7">
    <location>
        <begin position="133"/>
        <end position="151"/>
    </location>
</feature>
<keyword evidence="5 7" id="KW-1133">Transmembrane helix</keyword>
<sequence>MKRRTRGGELTRRESLARDAWRDLLRNPLFVIAAICVAALIAMAAWPGLFAGWFGNGDPRACDLANSSRGPAAGHPFGFDTQGCDLYANVIYGARASVLVGVLASLICFLIAVVSGLLAGYGGRILDVGVSRLADVFLGFPFILGAIIILTTIEDRSILLIALVLASFAWPTWTRLMRASVVQVNHSDYVNAARTLGSPHLWIVFRHIVPNSITPLVVYAALGVGGFIAAESALTYLGVGLEYPAISWGLQLASAETRFSVAPHLLLFPGAALSITVISFVVIGDLLRDAFDPRAR</sequence>
<dbReference type="EMBL" id="JBHLUH010000105">
    <property type="protein sequence ID" value="MFC0534261.1"/>
    <property type="molecule type" value="Genomic_DNA"/>
</dbReference>
<feature type="domain" description="ABC transmembrane type-1" evidence="8">
    <location>
        <begin position="94"/>
        <end position="284"/>
    </location>
</feature>
<dbReference type="Gene3D" id="1.10.3720.10">
    <property type="entry name" value="MetI-like"/>
    <property type="match status" value="1"/>
</dbReference>
<gene>
    <name evidence="9" type="ORF">ACFFIA_42405</name>
</gene>
<evidence type="ECO:0000256" key="1">
    <source>
        <dbReference type="ARBA" id="ARBA00004651"/>
    </source>
</evidence>
<feature type="transmembrane region" description="Helical" evidence="7">
    <location>
        <begin position="96"/>
        <end position="121"/>
    </location>
</feature>
<evidence type="ECO:0000313" key="9">
    <source>
        <dbReference type="EMBL" id="MFC0534261.1"/>
    </source>
</evidence>
<comment type="subcellular location">
    <subcellularLocation>
        <location evidence="1 7">Cell membrane</location>
        <topology evidence="1 7">Multi-pass membrane protein</topology>
    </subcellularLocation>
</comment>
<dbReference type="CDD" id="cd06261">
    <property type="entry name" value="TM_PBP2"/>
    <property type="match status" value="1"/>
</dbReference>
<organism evidence="9 10">
    <name type="scientific">Phytohabitans kaempferiae</name>
    <dbReference type="NCBI Taxonomy" id="1620943"/>
    <lineage>
        <taxon>Bacteria</taxon>
        <taxon>Bacillati</taxon>
        <taxon>Actinomycetota</taxon>
        <taxon>Actinomycetes</taxon>
        <taxon>Micromonosporales</taxon>
        <taxon>Micromonosporaceae</taxon>
    </lineage>
</organism>
<comment type="similarity">
    <text evidence="7">Belongs to the binding-protein-dependent transport system permease family.</text>
</comment>
<dbReference type="Pfam" id="PF00528">
    <property type="entry name" value="BPD_transp_1"/>
    <property type="match status" value="1"/>
</dbReference>
<evidence type="ECO:0000256" key="2">
    <source>
        <dbReference type="ARBA" id="ARBA00022448"/>
    </source>
</evidence>
<comment type="caution">
    <text evidence="9">The sequence shown here is derived from an EMBL/GenBank/DDBJ whole genome shotgun (WGS) entry which is preliminary data.</text>
</comment>
<dbReference type="PANTHER" id="PTHR43386:SF6">
    <property type="entry name" value="ABC TRANSPORTER PERMEASE PROTEIN"/>
    <property type="match status" value="1"/>
</dbReference>
<dbReference type="Proteomes" id="UP001589867">
    <property type="component" value="Unassembled WGS sequence"/>
</dbReference>
<keyword evidence="6 7" id="KW-0472">Membrane</keyword>
<evidence type="ECO:0000256" key="5">
    <source>
        <dbReference type="ARBA" id="ARBA00022989"/>
    </source>
</evidence>
<dbReference type="RefSeq" id="WP_377262955.1">
    <property type="nucleotide sequence ID" value="NZ_JBHLUH010000105.1"/>
</dbReference>
<reference evidence="9 10" key="1">
    <citation type="submission" date="2024-09" db="EMBL/GenBank/DDBJ databases">
        <authorList>
            <person name="Sun Q."/>
            <person name="Mori K."/>
        </authorList>
    </citation>
    <scope>NUCLEOTIDE SEQUENCE [LARGE SCALE GENOMIC DNA]</scope>
    <source>
        <strain evidence="9 10">TBRC 3947</strain>
    </source>
</reference>
<keyword evidence="3" id="KW-1003">Cell membrane</keyword>
<dbReference type="PANTHER" id="PTHR43386">
    <property type="entry name" value="OLIGOPEPTIDE TRANSPORT SYSTEM PERMEASE PROTEIN APPC"/>
    <property type="match status" value="1"/>
</dbReference>
<keyword evidence="4 7" id="KW-0812">Transmembrane</keyword>
<name>A0ABV6MHQ4_9ACTN</name>
<dbReference type="PROSITE" id="PS50928">
    <property type="entry name" value="ABC_TM1"/>
    <property type="match status" value="1"/>
</dbReference>
<keyword evidence="2 7" id="KW-0813">Transport</keyword>
<feature type="transmembrane region" description="Helical" evidence="7">
    <location>
        <begin position="261"/>
        <end position="287"/>
    </location>
</feature>